<dbReference type="SUPFAM" id="SSF52540">
    <property type="entry name" value="P-loop containing nucleoside triphosphate hydrolases"/>
    <property type="match status" value="1"/>
</dbReference>
<dbReference type="STRING" id="504472.Slin_1982"/>
<organism evidence="1 2">
    <name type="scientific">Spirosoma linguale (strain ATCC 33905 / DSM 74 / LMG 10896 / Claus 1)</name>
    <dbReference type="NCBI Taxonomy" id="504472"/>
    <lineage>
        <taxon>Bacteria</taxon>
        <taxon>Pseudomonadati</taxon>
        <taxon>Bacteroidota</taxon>
        <taxon>Cytophagia</taxon>
        <taxon>Cytophagales</taxon>
        <taxon>Cytophagaceae</taxon>
        <taxon>Spirosoma</taxon>
    </lineage>
</organism>
<gene>
    <name evidence="1" type="ordered locus">Slin_1982</name>
</gene>
<dbReference type="EMBL" id="CP001769">
    <property type="protein sequence ID" value="ADB38027.1"/>
    <property type="molecule type" value="Genomic_DNA"/>
</dbReference>
<sequence length="217" mass="24386">MSISSVLQKESYIEASKAANLRLEFVENLISETLDQAKPVDFPKLLHTLGVPGSGKSTFVNGLNSVNSVVVSFDRVMEALPQYQHDLITSGKEVAFNNWEGPARAIGYEILERAVDSKRNVIVDHSGARKDHLEFLKQAKQENYQIEVVLCETPSNEAQKRVLKREVEGGRHVPSDYIPQRQTVLNTLISGYREVADIFTIVKPNQEPKSIFQHRPS</sequence>
<protein>
    <recommendedName>
        <fullName evidence="3">UDP-N-acetylglucosamine kinase</fullName>
    </recommendedName>
</protein>
<dbReference type="HOGENOM" id="CLU_1446130_0_0_10"/>
<evidence type="ECO:0000313" key="1">
    <source>
        <dbReference type="EMBL" id="ADB38027.1"/>
    </source>
</evidence>
<dbReference type="Pfam" id="PF13671">
    <property type="entry name" value="AAA_33"/>
    <property type="match status" value="1"/>
</dbReference>
<proteinExistence type="predicted"/>
<keyword evidence="2" id="KW-1185">Reference proteome</keyword>
<name>D2QCM2_SPILD</name>
<accession>D2QCM2</accession>
<dbReference type="eggNOG" id="COG4639">
    <property type="taxonomic scope" value="Bacteria"/>
</dbReference>
<dbReference type="Proteomes" id="UP000002028">
    <property type="component" value="Chromosome"/>
</dbReference>
<dbReference type="AlphaFoldDB" id="D2QCM2"/>
<reference evidence="1 2" key="1">
    <citation type="journal article" date="2010" name="Stand. Genomic Sci.">
        <title>Complete genome sequence of Spirosoma linguale type strain (1).</title>
        <authorList>
            <person name="Lail K."/>
            <person name="Sikorski J."/>
            <person name="Saunders E."/>
            <person name="Lapidus A."/>
            <person name="Glavina Del Rio T."/>
            <person name="Copeland A."/>
            <person name="Tice H."/>
            <person name="Cheng J.-F."/>
            <person name="Lucas S."/>
            <person name="Nolan M."/>
            <person name="Bruce D."/>
            <person name="Goodwin L."/>
            <person name="Pitluck S."/>
            <person name="Ivanova N."/>
            <person name="Mavromatis K."/>
            <person name="Ovchinnikova G."/>
            <person name="Pati A."/>
            <person name="Chen A."/>
            <person name="Palaniappan K."/>
            <person name="Land M."/>
            <person name="Hauser L."/>
            <person name="Chang Y.-J."/>
            <person name="Jeffries C.D."/>
            <person name="Chain P."/>
            <person name="Brettin T."/>
            <person name="Detter J.C."/>
            <person name="Schuetze A."/>
            <person name="Rohde M."/>
            <person name="Tindall B.J."/>
            <person name="Goeker M."/>
            <person name="Bristow J."/>
            <person name="Eisen J.A."/>
            <person name="Markowitz V."/>
            <person name="Hugenholtz P."/>
            <person name="Kyrpides N.C."/>
            <person name="Klenk H.-P."/>
            <person name="Chen F."/>
        </authorList>
    </citation>
    <scope>NUCLEOTIDE SEQUENCE [LARGE SCALE GENOMIC DNA]</scope>
    <source>
        <strain evidence="2">ATCC 33905 / DSM 74 / LMG 10896 / Claus 1</strain>
    </source>
</reference>
<dbReference type="Gene3D" id="3.40.50.300">
    <property type="entry name" value="P-loop containing nucleotide triphosphate hydrolases"/>
    <property type="match status" value="1"/>
</dbReference>
<dbReference type="InterPro" id="IPR027417">
    <property type="entry name" value="P-loop_NTPase"/>
</dbReference>
<dbReference type="KEGG" id="sli:Slin_1982"/>
<evidence type="ECO:0000313" key="2">
    <source>
        <dbReference type="Proteomes" id="UP000002028"/>
    </source>
</evidence>
<evidence type="ECO:0008006" key="3">
    <source>
        <dbReference type="Google" id="ProtNLM"/>
    </source>
</evidence>